<evidence type="ECO:0000256" key="1">
    <source>
        <dbReference type="ARBA" id="ARBA00001964"/>
    </source>
</evidence>
<evidence type="ECO:0000256" key="3">
    <source>
        <dbReference type="ARBA" id="ARBA00023002"/>
    </source>
</evidence>
<dbReference type="PANTHER" id="PTHR42980:SF1">
    <property type="entry name" value="2-OXOISOVALERATE DEHYDROGENASE SUBUNIT BETA, MITOCHONDRIAL"/>
    <property type="match status" value="1"/>
</dbReference>
<sequence length="408" mass="44284">MRRKAISSLLSRVHRHGQLSAIAPAPRLYSTHPPNAKLNLPPQFNKTAYLSHTAATTLANPELPAEIRDTGSTTRLNLYQAVNSALSTALSTDDRAILFGEDVAFGGVFRCSTNLMDKFGSNRVFNTPLNELGIIGFGIGYASHNPANTAIAEIQFGDYVFPAFDQIVNEAAKYRYRGASDFHCGGLTIRMPVMGVGHGALYHSQSPEAYFSHVPGLKVVVPRGPLQAKGLLLSSIRDRNPVIFMEPKILYRAAVEEVPTDAYTIPLGKAEILTPGTDITIISYGTPLYTVELAAKAAQETLGVSVEVIDLRTVYPWDKETVFASVKKTGRCLIVHEAPRGGGVGGEIAASIQEECFLSLEAPVGRVTGWDVHMGLIFEQFNVPDVVSKWNFRAPETTCVYLCADISS</sequence>
<dbReference type="GO" id="GO:0007584">
    <property type="term" value="P:response to nutrient"/>
    <property type="evidence" value="ECO:0007669"/>
    <property type="project" value="TreeGrafter"/>
</dbReference>
<dbReference type="Proteomes" id="UP001221413">
    <property type="component" value="Unassembled WGS sequence"/>
</dbReference>
<name>A0AAD6NFD9_DREDA</name>
<keyword evidence="7" id="KW-1185">Reference proteome</keyword>
<dbReference type="InterPro" id="IPR029061">
    <property type="entry name" value="THDP-binding"/>
</dbReference>
<dbReference type="FunFam" id="3.40.50.920:FF:000001">
    <property type="entry name" value="Pyruvate dehydrogenase E1 beta subunit"/>
    <property type="match status" value="1"/>
</dbReference>
<dbReference type="Gene3D" id="3.40.50.920">
    <property type="match status" value="1"/>
</dbReference>
<protein>
    <recommendedName>
        <fullName evidence="2">3-methyl-2-oxobutanoate dehydrogenase (2-methylpropanoyl-transferring)</fullName>
        <ecNumber evidence="2">1.2.4.4</ecNumber>
    </recommendedName>
</protein>
<dbReference type="GO" id="GO:0009083">
    <property type="term" value="P:branched-chain amino acid catabolic process"/>
    <property type="evidence" value="ECO:0007669"/>
    <property type="project" value="TreeGrafter"/>
</dbReference>
<dbReference type="Pfam" id="PF02780">
    <property type="entry name" value="Transketolase_C"/>
    <property type="match status" value="1"/>
</dbReference>
<evidence type="ECO:0000313" key="7">
    <source>
        <dbReference type="Proteomes" id="UP001221413"/>
    </source>
</evidence>
<accession>A0AAD6NFD9</accession>
<reference evidence="6" key="1">
    <citation type="submission" date="2023-01" db="EMBL/GenBank/DDBJ databases">
        <title>The chitinases involved in constricting ring structure development in the nematode-trapping fungus Drechslerella dactyloides.</title>
        <authorList>
            <person name="Wang R."/>
            <person name="Zhang L."/>
            <person name="Tang P."/>
            <person name="Li S."/>
            <person name="Liang L."/>
        </authorList>
    </citation>
    <scope>NUCLEOTIDE SEQUENCE</scope>
    <source>
        <strain evidence="6">YMF1.00031</strain>
    </source>
</reference>
<organism evidence="6 7">
    <name type="scientific">Drechslerella dactyloides</name>
    <name type="common">Nematode-trapping fungus</name>
    <name type="synonym">Arthrobotrys dactyloides</name>
    <dbReference type="NCBI Taxonomy" id="74499"/>
    <lineage>
        <taxon>Eukaryota</taxon>
        <taxon>Fungi</taxon>
        <taxon>Dikarya</taxon>
        <taxon>Ascomycota</taxon>
        <taxon>Pezizomycotina</taxon>
        <taxon>Orbiliomycetes</taxon>
        <taxon>Orbiliales</taxon>
        <taxon>Orbiliaceae</taxon>
        <taxon>Drechslerella</taxon>
    </lineage>
</organism>
<dbReference type="GO" id="GO:0006091">
    <property type="term" value="P:generation of precursor metabolites and energy"/>
    <property type="evidence" value="ECO:0007669"/>
    <property type="project" value="UniProtKB-ARBA"/>
</dbReference>
<dbReference type="InterPro" id="IPR033248">
    <property type="entry name" value="Transketolase_C"/>
</dbReference>
<dbReference type="SUPFAM" id="SSF52518">
    <property type="entry name" value="Thiamin diphosphate-binding fold (THDP-binding)"/>
    <property type="match status" value="1"/>
</dbReference>
<comment type="cofactor">
    <cofactor evidence="1">
        <name>thiamine diphosphate</name>
        <dbReference type="ChEBI" id="CHEBI:58937"/>
    </cofactor>
</comment>
<dbReference type="InterPro" id="IPR009014">
    <property type="entry name" value="Transketo_C/PFOR_II"/>
</dbReference>
<keyword evidence="3" id="KW-0560">Oxidoreductase</keyword>
<comment type="caution">
    <text evidence="6">The sequence shown here is derived from an EMBL/GenBank/DDBJ whole genome shotgun (WGS) entry which is preliminary data.</text>
</comment>
<dbReference type="CDD" id="cd07036">
    <property type="entry name" value="TPP_PYR_E1-PDHc-beta_like"/>
    <property type="match status" value="1"/>
</dbReference>
<gene>
    <name evidence="6" type="ORF">Dda_9060</name>
</gene>
<dbReference type="EMBL" id="JAQGDS010000014">
    <property type="protein sequence ID" value="KAJ6256225.1"/>
    <property type="molecule type" value="Genomic_DNA"/>
</dbReference>
<dbReference type="PANTHER" id="PTHR42980">
    <property type="entry name" value="2-OXOISOVALERATE DEHYDROGENASE SUBUNIT BETA-RELATED"/>
    <property type="match status" value="1"/>
</dbReference>
<evidence type="ECO:0000259" key="5">
    <source>
        <dbReference type="SMART" id="SM00861"/>
    </source>
</evidence>
<dbReference type="SMART" id="SM00861">
    <property type="entry name" value="Transket_pyr"/>
    <property type="match status" value="1"/>
</dbReference>
<dbReference type="Pfam" id="PF02779">
    <property type="entry name" value="Transket_pyr"/>
    <property type="match status" value="1"/>
</dbReference>
<evidence type="ECO:0000256" key="4">
    <source>
        <dbReference type="ARBA" id="ARBA00051764"/>
    </source>
</evidence>
<comment type="catalytic activity">
    <reaction evidence="4">
        <text>N(6)-[(R)-lipoyl]-L-lysyl-[protein] + 3-methyl-2-oxobutanoate + H(+) = N(6)-[(R)-S(8)-2-methylpropanoyldihydrolipoyl]-L-lysyl-[protein] + CO2</text>
        <dbReference type="Rhea" id="RHEA:13457"/>
        <dbReference type="Rhea" id="RHEA-COMP:10474"/>
        <dbReference type="Rhea" id="RHEA-COMP:10497"/>
        <dbReference type="ChEBI" id="CHEBI:11851"/>
        <dbReference type="ChEBI" id="CHEBI:15378"/>
        <dbReference type="ChEBI" id="CHEBI:16526"/>
        <dbReference type="ChEBI" id="CHEBI:83099"/>
        <dbReference type="ChEBI" id="CHEBI:83142"/>
        <dbReference type="EC" id="1.2.4.4"/>
    </reaction>
    <physiologicalReaction direction="left-to-right" evidence="4">
        <dbReference type="Rhea" id="RHEA:13458"/>
    </physiologicalReaction>
</comment>
<dbReference type="FunFam" id="3.40.50.970:FF:000001">
    <property type="entry name" value="Pyruvate dehydrogenase E1 beta subunit"/>
    <property type="match status" value="1"/>
</dbReference>
<proteinExistence type="predicted"/>
<dbReference type="GO" id="GO:0003863">
    <property type="term" value="F:branched-chain 2-oxo acid dehydrogenase activity"/>
    <property type="evidence" value="ECO:0007669"/>
    <property type="project" value="UniProtKB-EC"/>
</dbReference>
<dbReference type="InterPro" id="IPR005475">
    <property type="entry name" value="Transketolase-like_Pyr-bd"/>
</dbReference>
<feature type="domain" description="Transketolase-like pyrimidine-binding" evidence="5">
    <location>
        <begin position="76"/>
        <end position="253"/>
    </location>
</feature>
<dbReference type="Gene3D" id="3.40.50.970">
    <property type="match status" value="1"/>
</dbReference>
<evidence type="ECO:0000256" key="2">
    <source>
        <dbReference type="ARBA" id="ARBA00012277"/>
    </source>
</evidence>
<dbReference type="EC" id="1.2.4.4" evidence="2"/>
<dbReference type="AlphaFoldDB" id="A0AAD6NFD9"/>
<evidence type="ECO:0000313" key="6">
    <source>
        <dbReference type="EMBL" id="KAJ6256225.1"/>
    </source>
</evidence>
<dbReference type="SUPFAM" id="SSF52922">
    <property type="entry name" value="TK C-terminal domain-like"/>
    <property type="match status" value="1"/>
</dbReference>